<dbReference type="PANTHER" id="PTHR43784:SF2">
    <property type="entry name" value="GDSL-LIKE LIPASE_ACYLHYDROLASE, PUTATIVE (AFU_ORTHOLOGUE AFUA_2G00820)-RELATED"/>
    <property type="match status" value="1"/>
</dbReference>
<dbReference type="PANTHER" id="PTHR43784">
    <property type="entry name" value="GDSL-LIKE LIPASE/ACYLHYDROLASE, PUTATIVE (AFU_ORTHOLOGUE AFUA_2G00820)-RELATED"/>
    <property type="match status" value="1"/>
</dbReference>
<dbReference type="RefSeq" id="WP_183973903.1">
    <property type="nucleotide sequence ID" value="NZ_JACHEB010000002.1"/>
</dbReference>
<protein>
    <submittedName>
        <fullName evidence="4">Lysophospholipase L1-like esterase</fullName>
    </submittedName>
</protein>
<evidence type="ECO:0000256" key="1">
    <source>
        <dbReference type="SAM" id="MobiDB-lite"/>
    </source>
</evidence>
<feature type="signal peptide" evidence="2">
    <location>
        <begin position="1"/>
        <end position="33"/>
    </location>
</feature>
<feature type="chain" id="PRO_5040889216" evidence="2">
    <location>
        <begin position="34"/>
        <end position="1540"/>
    </location>
</feature>
<evidence type="ECO:0000313" key="5">
    <source>
        <dbReference type="Proteomes" id="UP000535182"/>
    </source>
</evidence>
<keyword evidence="5" id="KW-1185">Reference proteome</keyword>
<dbReference type="Proteomes" id="UP000535182">
    <property type="component" value="Unassembled WGS sequence"/>
</dbReference>
<sequence length="1540" mass="156895">MHWKPKGWTLIGMLLLAVPGAMTVMKVAAAAQATPPSTIGTTQVTDTVYRGDGTLANGSVIVSWQAFTAASGQSVPTGSTSATITNGALSLALVPNAGSTPIGTYYTAVYHLDDGSVSREFWVVPVSLAPVQVSTIKSTVLPTSVAMQTVSKNYVDTAIAAAVTGHPLDSSNPFVEKAGDTMTGPLVLPADPTTPNQAADKHYVDVNIAGAAAGLGQKVSTLPAATQVVVQPVGTQLQVNNLNGDEYASQYVSGLGGNGIANAVTSPDCASGCDVKVERSYPVGEQYTASTLNSGAGGTHVEDDRNGQRRDTYLNPTASAGDGVDAGQIIDVTSTRSSQAEVAAGGSTDPNSYALEIRHQGLTGGSNLFPETIGSVPYFKTNYNAMSVTGTYNTMGQHILDAQQINCYGVGDCLMGSQFINSSGGFRDEADEGAHPFDIQIQEDFNVFQGVCSAGCSPGSTVVMAGSVAAGGTQGEGRFLIDKNPTKTITTGMLTGGTGQVGSGPGEGATFSGTNFPVSVFLATAATIPSQSNNAAPGPVTIAIATTGVTAGFATNTAAVPSPNGVACVTDSPLAGGPTNYEMVNYSVVDGTHLRLTLNKPHEARATIAFGGLCGYGLEQTVDTVGVIRQLFPVIGSYSTTGLYYAGGLASLVGVPNNTSAFLNVTMQIAAIARNSGVVTVTTAGSLPVDVNGLSMNISGVADQSYNGSFTVTTTGANTLTFTQAGANSTSTGGTVSKITGGYVLYPMAEVLGVYDTATKSVDGQLTLAPNTVSWSVNDPIEEPHYYQQKLGADLAFVGQTTPRPTVAQTAGVEYEGNTGPGLSGWTVSNAVPASSYLGNGGTHSAPGFAYVAQGIWQRTMDVQAGEESVFSVHCNSHGCGRWNSGYDLFELDSSTSVDTISFQPTTSTLGMNLRGFSYQFSPQGFTAGTINAGTVNATTLNGAVGAAQLPLFGASGAAHARGAVPDPGTTAGTTRYLREDGTWSVPAGTSGSGGQSIGTGLSGGAAPIAGATADYNFLEGKGSVLTDNTGNGNNGTLGSGASAPVWVNGGLSFSLPENVSLPATLNNTRTFYLAFYLNPLPTSAAQFVPQSFPMLMGSSLGNAGVNIITSSSQDQGTLPAFAPGTVANGNYSSMSSLFISGFNILTVTLGNGTSGDVDHFYINGVEIPYSFQGASFGAQASGNFLLGAPNTGFFSGSGFNGIFYRAVFSATEDSAATVQGNYQKILNDINSRSVPVTPVPVVQVNPQLYAVGDSITFGFGTADPATQAWPFNLALTNQPSYQVVDMGLTGVSFGAIAGSEPNRVGTLCSTINGPSIAIGFSGTNDFASSAAPETVFGRLSSWVQTVKKAGCRAFVGTMISRTGLDSPKDSYDALMLQNAQRIGADGVIDFAANPLLGADGANTNATFFQGDHTHPTAAGQLLLASAASNALNYYFGSTAANPHVVTAATYAMTAGDGYVTSNPSANQTLTLPDCTGQSGAAYTVTNLQSAFTVGVVSGSSSQVINGLAAGTVVPVPANGSLTLRDVPNPKTVSGCHWEM</sequence>
<dbReference type="Pfam" id="PF13472">
    <property type="entry name" value="Lipase_GDSL_2"/>
    <property type="match status" value="1"/>
</dbReference>
<gene>
    <name evidence="4" type="ORF">HDF14_000912</name>
</gene>
<dbReference type="Gene3D" id="3.40.50.1110">
    <property type="entry name" value="SGNH hydrolase"/>
    <property type="match status" value="1"/>
</dbReference>
<dbReference type="InterPro" id="IPR036514">
    <property type="entry name" value="SGNH_hydro_sf"/>
</dbReference>
<feature type="region of interest" description="Disordered" evidence="1">
    <location>
        <begin position="286"/>
        <end position="324"/>
    </location>
</feature>
<organism evidence="4 5">
    <name type="scientific">Tunturiibacter gelidiferens</name>
    <dbReference type="NCBI Taxonomy" id="3069689"/>
    <lineage>
        <taxon>Bacteria</taxon>
        <taxon>Pseudomonadati</taxon>
        <taxon>Acidobacteriota</taxon>
        <taxon>Terriglobia</taxon>
        <taxon>Terriglobales</taxon>
        <taxon>Acidobacteriaceae</taxon>
        <taxon>Tunturiibacter</taxon>
    </lineage>
</organism>
<accession>A0A9X0U3Y6</accession>
<dbReference type="EMBL" id="JACHEB010000002">
    <property type="protein sequence ID" value="MBB5327307.1"/>
    <property type="molecule type" value="Genomic_DNA"/>
</dbReference>
<feature type="domain" description="SGNH hydrolase-type esterase" evidence="3">
    <location>
        <begin position="1251"/>
        <end position="1421"/>
    </location>
</feature>
<proteinExistence type="predicted"/>
<keyword evidence="2" id="KW-0732">Signal</keyword>
<reference evidence="4 5" key="1">
    <citation type="submission" date="2020-08" db="EMBL/GenBank/DDBJ databases">
        <title>Genomic Encyclopedia of Type Strains, Phase IV (KMG-V): Genome sequencing to study the core and pangenomes of soil and plant-associated prokaryotes.</title>
        <authorList>
            <person name="Whitman W."/>
        </authorList>
    </citation>
    <scope>NUCLEOTIDE SEQUENCE [LARGE SCALE GENOMIC DNA]</scope>
    <source>
        <strain evidence="4 5">X5P2</strain>
    </source>
</reference>
<dbReference type="GO" id="GO:0016788">
    <property type="term" value="F:hydrolase activity, acting on ester bonds"/>
    <property type="evidence" value="ECO:0007669"/>
    <property type="project" value="UniProtKB-ARBA"/>
</dbReference>
<name>A0A9X0U3Y6_9BACT</name>
<dbReference type="SUPFAM" id="SSF52266">
    <property type="entry name" value="SGNH hydrolase"/>
    <property type="match status" value="1"/>
</dbReference>
<comment type="caution">
    <text evidence="4">The sequence shown here is derived from an EMBL/GenBank/DDBJ whole genome shotgun (WGS) entry which is preliminary data.</text>
</comment>
<evidence type="ECO:0000259" key="3">
    <source>
        <dbReference type="Pfam" id="PF13472"/>
    </source>
</evidence>
<dbReference type="InterPro" id="IPR053140">
    <property type="entry name" value="GDSL_Rv0518-like"/>
</dbReference>
<evidence type="ECO:0000256" key="2">
    <source>
        <dbReference type="SAM" id="SignalP"/>
    </source>
</evidence>
<feature type="compositionally biased region" description="Basic and acidic residues" evidence="1">
    <location>
        <begin position="300"/>
        <end position="312"/>
    </location>
</feature>
<evidence type="ECO:0000313" key="4">
    <source>
        <dbReference type="EMBL" id="MBB5327307.1"/>
    </source>
</evidence>
<dbReference type="InterPro" id="IPR013830">
    <property type="entry name" value="SGNH_hydro"/>
</dbReference>